<dbReference type="InterPro" id="IPR046539">
    <property type="entry name" value="DUF6604"/>
</dbReference>
<dbReference type="Pfam" id="PF20253">
    <property type="entry name" value="DUF6604"/>
    <property type="match status" value="1"/>
</dbReference>
<dbReference type="EMBL" id="PQXO01000413">
    <property type="protein sequence ID" value="TGO85268.1"/>
    <property type="molecule type" value="Genomic_DNA"/>
</dbReference>
<proteinExistence type="predicted"/>
<dbReference type="STRING" id="87229.A0A4Z1KI78"/>
<evidence type="ECO:0000313" key="2">
    <source>
        <dbReference type="EMBL" id="TGO85268.1"/>
    </source>
</evidence>
<keyword evidence="3" id="KW-1185">Reference proteome</keyword>
<dbReference type="PANTHER" id="PTHR38795:SF1">
    <property type="entry name" value="DUF6604 DOMAIN-CONTAINING PROTEIN"/>
    <property type="match status" value="1"/>
</dbReference>
<dbReference type="AlphaFoldDB" id="A0A4Z1KI78"/>
<accession>A0A4Z1KI78</accession>
<dbReference type="Proteomes" id="UP000297280">
    <property type="component" value="Unassembled WGS sequence"/>
</dbReference>
<evidence type="ECO:0000259" key="1">
    <source>
        <dbReference type="Pfam" id="PF20253"/>
    </source>
</evidence>
<reference evidence="2 3" key="1">
    <citation type="submission" date="2017-12" db="EMBL/GenBank/DDBJ databases">
        <title>Comparative genomics of Botrytis spp.</title>
        <authorList>
            <person name="Valero-Jimenez C.A."/>
            <person name="Tapia P."/>
            <person name="Veloso J."/>
            <person name="Silva-Moreno E."/>
            <person name="Staats M."/>
            <person name="Valdes J.H."/>
            <person name="Van Kan J.A.L."/>
        </authorList>
    </citation>
    <scope>NUCLEOTIDE SEQUENCE [LARGE SCALE GENOMIC DNA]</scope>
    <source>
        <strain evidence="2 3">MUCL3349</strain>
    </source>
</reference>
<comment type="caution">
    <text evidence="2">The sequence shown here is derived from an EMBL/GenBank/DDBJ whole genome shotgun (WGS) entry which is preliminary data.</text>
</comment>
<dbReference type="PANTHER" id="PTHR38795">
    <property type="entry name" value="DUF6604 DOMAIN-CONTAINING PROTEIN"/>
    <property type="match status" value="1"/>
</dbReference>
<evidence type="ECO:0000313" key="3">
    <source>
        <dbReference type="Proteomes" id="UP000297280"/>
    </source>
</evidence>
<feature type="domain" description="DUF6604" evidence="1">
    <location>
        <begin position="13"/>
        <end position="247"/>
    </location>
</feature>
<name>A0A4Z1KI78_9HELO</name>
<organism evidence="2 3">
    <name type="scientific">Botrytis porri</name>
    <dbReference type="NCBI Taxonomy" id="87229"/>
    <lineage>
        <taxon>Eukaryota</taxon>
        <taxon>Fungi</taxon>
        <taxon>Dikarya</taxon>
        <taxon>Ascomycota</taxon>
        <taxon>Pezizomycotina</taxon>
        <taxon>Leotiomycetes</taxon>
        <taxon>Helotiales</taxon>
        <taxon>Sclerotiniaceae</taxon>
        <taxon>Botrytis</taxon>
    </lineage>
</organism>
<gene>
    <name evidence="2" type="ORF">BPOR_0414g00060</name>
</gene>
<sequence>MAIKYCGKLWSMQPSTRLKGKARKEAKRATIGSTLNVQTKLRYISTKEILLQAEIVAKHKKPPMEMPKYILNILERAIRARTRCASWFCSTETNQHTDQSNRTHAYFISILEKALATLEPCVRKEKGAGSSSQIRGSVAAHNTNTYGMLEVEDVGEDDLNITPTDIVNVNAVKPRAKKHLNICEMKIEDTIDLDFVVFCFFEDLQRIQEFLKETWKLVTKEELDATTASLVSNLAFSLARQIEDELISSHPNYFGNVPSYVKIAGKLEQQDNASKRSTTDEFVYYSTFRTLSKYLQYGQTQSNGAQCVIPISTLLSANDQAYEQTGQHVMPVTTSSINDWKNEDLLLSQILLDVTNKSFVEYQNEIHFSEEVKEQRRIDERIISTPFEDELTKSLMSTNSTGNIRVSVVFGARALMDISKILGSGANKSYESLRLKASIASHALGIRFDATFEHGFQNTLEELDRDWITPETTQRAINLSQSIQQTVKDNPLVVIKSRHLRDTANKIPEHHSLFREFKQLRAETIWPSKDRAFYYNNNPVYCGLEWFRIAIKLEKEGVDLCNTFTPFFAVAHLYNALKQDGLVQSNWAILDGAIDSQLKHLFNDILPTTHKQIISRFIMKLGVPASAFAPNCRPASTAKNLGVNFVKNTEDMLKTTEFSSALMSYLKDPTAADTLLMQAQTHGCMNAKDKKFKTRQGTPLEILTEMRIWLPQIIARIEIPYIKLTRQCSLLLLRIREALNKELGMDNKHGLVDCAEANPKENILTVLRILGEAYGIELWSDKERRKLRDNPYIKLETPQLLIAARVTRKFLVEIGKEDPVKSFDVPEALQLKRELSQKGQDLQRRYLAGDQSTEVIDGLRRAIAEASI</sequence>
<protein>
    <recommendedName>
        <fullName evidence="1">DUF6604 domain-containing protein</fullName>
    </recommendedName>
</protein>